<sequence length="199" mass="22093">MSSEGFPSSSRFTQATGKFPGKFPEFWEAHPSLNTFWCSICSKNGGADDFIDVRSIRQHETSIRHDAAIQRSKKTRTSETSQTPLESSTSTLPVHGVLSSIIADLHTPRPTQTENPRTEAISVDTTPLLPDIDLYTFDEAWQDELPTQQLPPEFVDSLDEYINGLDSSIPDSDGEDAECSDKAESDTDHEDCHKVSETE</sequence>
<organism evidence="1 2">
    <name type="scientific">Lentinula aff. lateritia</name>
    <dbReference type="NCBI Taxonomy" id="2804960"/>
    <lineage>
        <taxon>Eukaryota</taxon>
        <taxon>Fungi</taxon>
        <taxon>Dikarya</taxon>
        <taxon>Basidiomycota</taxon>
        <taxon>Agaricomycotina</taxon>
        <taxon>Agaricomycetes</taxon>
        <taxon>Agaricomycetidae</taxon>
        <taxon>Agaricales</taxon>
        <taxon>Marasmiineae</taxon>
        <taxon>Omphalotaceae</taxon>
        <taxon>Lentinula</taxon>
    </lineage>
</organism>
<dbReference type="Proteomes" id="UP001163835">
    <property type="component" value="Unassembled WGS sequence"/>
</dbReference>
<reference evidence="1" key="1">
    <citation type="submission" date="2022-09" db="EMBL/GenBank/DDBJ databases">
        <title>A Global Phylogenomic Analysis of the Shiitake Genus Lentinula.</title>
        <authorList>
            <consortium name="DOE Joint Genome Institute"/>
            <person name="Sierra-Patev S."/>
            <person name="Min B."/>
            <person name="Naranjo-Ortiz M."/>
            <person name="Looney B."/>
            <person name="Konkel Z."/>
            <person name="Slot J.C."/>
            <person name="Sakamoto Y."/>
            <person name="Steenwyk J.L."/>
            <person name="Rokas A."/>
            <person name="Carro J."/>
            <person name="Camarero S."/>
            <person name="Ferreira P."/>
            <person name="Molpeceres G."/>
            <person name="Ruiz-Duenas F.J."/>
            <person name="Serrano A."/>
            <person name="Henrissat B."/>
            <person name="Drula E."/>
            <person name="Hughes K.W."/>
            <person name="Mata J.L."/>
            <person name="Ishikawa N.K."/>
            <person name="Vargas-Isla R."/>
            <person name="Ushijima S."/>
            <person name="Smith C.A."/>
            <person name="Ahrendt S."/>
            <person name="Andreopoulos W."/>
            <person name="He G."/>
            <person name="Labutti K."/>
            <person name="Lipzen A."/>
            <person name="Ng V."/>
            <person name="Riley R."/>
            <person name="Sandor L."/>
            <person name="Barry K."/>
            <person name="Martinez A.T."/>
            <person name="Xiao Y."/>
            <person name="Gibbons J.G."/>
            <person name="Terashima K."/>
            <person name="Grigoriev I.V."/>
            <person name="Hibbett D.S."/>
        </authorList>
    </citation>
    <scope>NUCLEOTIDE SEQUENCE</scope>
    <source>
        <strain evidence="1">TMI1499</strain>
    </source>
</reference>
<keyword evidence="2" id="KW-1185">Reference proteome</keyword>
<proteinExistence type="predicted"/>
<evidence type="ECO:0000313" key="1">
    <source>
        <dbReference type="EMBL" id="KAJ3803646.1"/>
    </source>
</evidence>
<accession>A0ACC1TGT7</accession>
<name>A0ACC1TGT7_9AGAR</name>
<gene>
    <name evidence="1" type="ORF">F5876DRAFT_84818</name>
</gene>
<dbReference type="EMBL" id="MU797116">
    <property type="protein sequence ID" value="KAJ3803646.1"/>
    <property type="molecule type" value="Genomic_DNA"/>
</dbReference>
<comment type="caution">
    <text evidence="1">The sequence shown here is derived from an EMBL/GenBank/DDBJ whole genome shotgun (WGS) entry which is preliminary data.</text>
</comment>
<protein>
    <submittedName>
        <fullName evidence="1">Uncharacterized protein</fullName>
    </submittedName>
</protein>
<evidence type="ECO:0000313" key="2">
    <source>
        <dbReference type="Proteomes" id="UP001163835"/>
    </source>
</evidence>